<proteinExistence type="inferred from homology"/>
<keyword evidence="5" id="KW-1185">Reference proteome</keyword>
<dbReference type="PROSITE" id="PS00639">
    <property type="entry name" value="THIOL_PROTEASE_HIS"/>
    <property type="match status" value="1"/>
</dbReference>
<dbReference type="InterPro" id="IPR025661">
    <property type="entry name" value="Pept_asp_AS"/>
</dbReference>
<evidence type="ECO:0000256" key="2">
    <source>
        <dbReference type="ARBA" id="ARBA00023157"/>
    </source>
</evidence>
<protein>
    <submittedName>
        <fullName evidence="4">Papain family cysteine protease</fullName>
    </submittedName>
</protein>
<organism evidence="4 5">
    <name type="scientific">Teladorsagia circumcincta</name>
    <name type="common">Brown stomach worm</name>
    <name type="synonym">Ostertagia circumcincta</name>
    <dbReference type="NCBI Taxonomy" id="45464"/>
    <lineage>
        <taxon>Eukaryota</taxon>
        <taxon>Metazoa</taxon>
        <taxon>Ecdysozoa</taxon>
        <taxon>Nematoda</taxon>
        <taxon>Chromadorea</taxon>
        <taxon>Rhabditida</taxon>
        <taxon>Rhabditina</taxon>
        <taxon>Rhabditomorpha</taxon>
        <taxon>Strongyloidea</taxon>
        <taxon>Trichostrongylidae</taxon>
        <taxon>Teladorsagia</taxon>
    </lineage>
</organism>
<accession>A0A2G9UHZ9</accession>
<dbReference type="InterPro" id="IPR013128">
    <property type="entry name" value="Peptidase_C1A"/>
</dbReference>
<evidence type="ECO:0000313" key="5">
    <source>
        <dbReference type="Proteomes" id="UP000230423"/>
    </source>
</evidence>
<dbReference type="InterPro" id="IPR000668">
    <property type="entry name" value="Peptidase_C1A_C"/>
</dbReference>
<dbReference type="EMBL" id="KZ346775">
    <property type="protein sequence ID" value="PIO69120.1"/>
    <property type="molecule type" value="Genomic_DNA"/>
</dbReference>
<dbReference type="SUPFAM" id="SSF54001">
    <property type="entry name" value="Cysteine proteinases"/>
    <property type="match status" value="1"/>
</dbReference>
<name>A0A2G9UHZ9_TELCI</name>
<evidence type="ECO:0000259" key="3">
    <source>
        <dbReference type="SMART" id="SM00645"/>
    </source>
</evidence>
<dbReference type="PROSITE" id="PS00640">
    <property type="entry name" value="THIOL_PROTEASE_ASN"/>
    <property type="match status" value="1"/>
</dbReference>
<comment type="similarity">
    <text evidence="1">Belongs to the peptidase C1 family.</text>
</comment>
<dbReference type="InterPro" id="IPR025660">
    <property type="entry name" value="Pept_his_AS"/>
</dbReference>
<gene>
    <name evidence="4" type="ORF">TELCIR_09077</name>
</gene>
<dbReference type="SMR" id="A0A2G9UHZ9"/>
<evidence type="ECO:0000313" key="4">
    <source>
        <dbReference type="EMBL" id="PIO69120.1"/>
    </source>
</evidence>
<reference evidence="4 5" key="1">
    <citation type="submission" date="2015-09" db="EMBL/GenBank/DDBJ databases">
        <title>Draft genome of the parasitic nematode Teladorsagia circumcincta isolate WARC Sus (inbred).</title>
        <authorList>
            <person name="Mitreva M."/>
        </authorList>
    </citation>
    <scope>NUCLEOTIDE SEQUENCE [LARGE SCALE GENOMIC DNA]</scope>
    <source>
        <strain evidence="4 5">S</strain>
    </source>
</reference>
<dbReference type="PANTHER" id="PTHR12411">
    <property type="entry name" value="CYSTEINE PROTEASE FAMILY C1-RELATED"/>
    <property type="match status" value="1"/>
</dbReference>
<sequence>MGCHGGWPYRAWKYFAKEGAVTGGHYGTKDCCRPYEIPPCGWHWFEPYYDCHAAYKGTPVCVRECQRGYDKNYTMDKYYGSHAVKIIGWGKERDTPYWIIANSWHNDWGEKGFFRMIRGINDCGIETLVDAGLVGDGSK</sequence>
<dbReference type="SMART" id="SM00645">
    <property type="entry name" value="Pept_C1"/>
    <property type="match status" value="1"/>
</dbReference>
<feature type="domain" description="Peptidase C1A papain C-terminal" evidence="3">
    <location>
        <begin position="1"/>
        <end position="133"/>
    </location>
</feature>
<keyword evidence="4" id="KW-0378">Hydrolase</keyword>
<keyword evidence="4" id="KW-0645">Protease</keyword>
<dbReference type="GO" id="GO:0006508">
    <property type="term" value="P:proteolysis"/>
    <property type="evidence" value="ECO:0007669"/>
    <property type="project" value="UniProtKB-KW"/>
</dbReference>
<dbReference type="AlphaFoldDB" id="A0A2G9UHZ9"/>
<keyword evidence="2" id="KW-1015">Disulfide bond</keyword>
<dbReference type="Gene3D" id="3.90.70.10">
    <property type="entry name" value="Cysteine proteinases"/>
    <property type="match status" value="2"/>
</dbReference>
<dbReference type="Pfam" id="PF00112">
    <property type="entry name" value="Peptidase_C1"/>
    <property type="match status" value="1"/>
</dbReference>
<evidence type="ECO:0000256" key="1">
    <source>
        <dbReference type="ARBA" id="ARBA00008455"/>
    </source>
</evidence>
<dbReference type="Proteomes" id="UP000230423">
    <property type="component" value="Unassembled WGS sequence"/>
</dbReference>
<dbReference type="GO" id="GO:0008234">
    <property type="term" value="F:cysteine-type peptidase activity"/>
    <property type="evidence" value="ECO:0007669"/>
    <property type="project" value="InterPro"/>
</dbReference>
<dbReference type="OrthoDB" id="65740at2759"/>
<dbReference type="InterPro" id="IPR038765">
    <property type="entry name" value="Papain-like_cys_pep_sf"/>
</dbReference>